<comment type="caution">
    <text evidence="3">The sequence shown here is derived from an EMBL/GenBank/DDBJ whole genome shotgun (WGS) entry which is preliminary data.</text>
</comment>
<evidence type="ECO:0000259" key="2">
    <source>
        <dbReference type="Pfam" id="PF19843"/>
    </source>
</evidence>
<dbReference type="PROSITE" id="PS51257">
    <property type="entry name" value="PROKAR_LIPOPROTEIN"/>
    <property type="match status" value="1"/>
</dbReference>
<evidence type="ECO:0000313" key="4">
    <source>
        <dbReference type="Proteomes" id="UP000014387"/>
    </source>
</evidence>
<keyword evidence="1" id="KW-0732">Signal</keyword>
<dbReference type="Proteomes" id="UP000014387">
    <property type="component" value="Unassembled WGS sequence"/>
</dbReference>
<proteinExistence type="predicted"/>
<accession>A0A9W5RCW3</accession>
<dbReference type="AlphaFoldDB" id="A0A9W5RCW3"/>
<feature type="chain" id="PRO_5040753070" description="DUF6318 domain-containing protein" evidence="1">
    <location>
        <begin position="21"/>
        <end position="208"/>
    </location>
</feature>
<reference evidence="3 4" key="1">
    <citation type="submission" date="2013-05" db="EMBL/GenBank/DDBJ databases">
        <title>The Genome Sequence of Actinomyces europaeus ACS-120-V-COL10B.</title>
        <authorList>
            <consortium name="The Broad Institute Genomics Platform"/>
            <person name="Earl A."/>
            <person name="Ward D."/>
            <person name="Feldgarden M."/>
            <person name="Gevers D."/>
            <person name="Saerens B."/>
            <person name="Vaneechoutte M."/>
            <person name="Walker B."/>
            <person name="Young S."/>
            <person name="Zeng Q."/>
            <person name="Gargeya S."/>
            <person name="Fitzgerald M."/>
            <person name="Haas B."/>
            <person name="Abouelleil A."/>
            <person name="Allen A.W."/>
            <person name="Alvarado L."/>
            <person name="Arachchi H.M."/>
            <person name="Berlin A.M."/>
            <person name="Chapman S.B."/>
            <person name="Gainer-Dewar J."/>
            <person name="Goldberg J."/>
            <person name="Griggs A."/>
            <person name="Gujja S."/>
            <person name="Hansen M."/>
            <person name="Howarth C."/>
            <person name="Imamovic A."/>
            <person name="Ireland A."/>
            <person name="Larimer J."/>
            <person name="McCowan C."/>
            <person name="Murphy C."/>
            <person name="Pearson M."/>
            <person name="Poon T.W."/>
            <person name="Priest M."/>
            <person name="Roberts A."/>
            <person name="Saif S."/>
            <person name="Shea T."/>
            <person name="Sisk P."/>
            <person name="Sykes S."/>
            <person name="Wortman J."/>
            <person name="Nusbaum C."/>
            <person name="Birren B."/>
        </authorList>
    </citation>
    <scope>NUCLEOTIDE SEQUENCE [LARGE SCALE GENOMIC DNA]</scope>
    <source>
        <strain evidence="3 4">ACS-120-V-Col10b</strain>
    </source>
</reference>
<evidence type="ECO:0000256" key="1">
    <source>
        <dbReference type="SAM" id="SignalP"/>
    </source>
</evidence>
<protein>
    <recommendedName>
        <fullName evidence="2">DUF6318 domain-containing protein</fullName>
    </recommendedName>
</protein>
<name>A0A9W5RCW3_9ACTO</name>
<dbReference type="Pfam" id="PF19843">
    <property type="entry name" value="DUF6318"/>
    <property type="match status" value="1"/>
</dbReference>
<dbReference type="EMBL" id="AGWN01000003">
    <property type="protein sequence ID" value="EPD29440.1"/>
    <property type="molecule type" value="Genomic_DNA"/>
</dbReference>
<organism evidence="3 4">
    <name type="scientific">Gleimia europaea ACS-120-V-Col10b</name>
    <dbReference type="NCBI Taxonomy" id="883069"/>
    <lineage>
        <taxon>Bacteria</taxon>
        <taxon>Bacillati</taxon>
        <taxon>Actinomycetota</taxon>
        <taxon>Actinomycetes</taxon>
        <taxon>Actinomycetales</taxon>
        <taxon>Actinomycetaceae</taxon>
        <taxon>Gleimia</taxon>
    </lineage>
</organism>
<sequence>MRHLKAMTAVVLLGFLSASAVGCSSSEKNEAEQAQSSLTTTAITEVVTEAPTIPPADVLYPYPKPDMPPEAHEHSVLGAQAFSVYVLHMFGYAGATRDIDSFASLCIEDSVSCNRFLDRMKIRIEEGSYYEGYDLQVTRVNGSAYGGSRPEAEYGTQLAAFVPGHVFHDGPTGELVKFEDREIIGAVEVVWRDEWKVVELQMRGVDDD</sequence>
<gene>
    <name evidence="3" type="ORF">HMPREF9238_01576</name>
</gene>
<feature type="signal peptide" evidence="1">
    <location>
        <begin position="1"/>
        <end position="20"/>
    </location>
</feature>
<dbReference type="InterPro" id="IPR046281">
    <property type="entry name" value="DUF6318"/>
</dbReference>
<keyword evidence="4" id="KW-1185">Reference proteome</keyword>
<feature type="domain" description="DUF6318" evidence="2">
    <location>
        <begin position="63"/>
        <end position="142"/>
    </location>
</feature>
<evidence type="ECO:0000313" key="3">
    <source>
        <dbReference type="EMBL" id="EPD29440.1"/>
    </source>
</evidence>